<feature type="transmembrane region" description="Helical" evidence="6">
    <location>
        <begin position="309"/>
        <end position="329"/>
    </location>
</feature>
<dbReference type="InterPro" id="IPR025016">
    <property type="entry name" value="DUF3955"/>
</dbReference>
<keyword evidence="4 6" id="KW-0472">Membrane</keyword>
<reference evidence="9 10" key="1">
    <citation type="submission" date="2024-01" db="EMBL/GenBank/DDBJ databases">
        <authorList>
            <person name="Allen C."/>
            <person name="Tagirdzhanova G."/>
        </authorList>
    </citation>
    <scope>NUCLEOTIDE SEQUENCE [LARGE SCALE GENOMIC DNA]</scope>
</reference>
<feature type="transmembrane region" description="Helical" evidence="6">
    <location>
        <begin position="341"/>
        <end position="359"/>
    </location>
</feature>
<feature type="transmembrane region" description="Helical" evidence="6">
    <location>
        <begin position="284"/>
        <end position="303"/>
    </location>
</feature>
<organism evidence="9 10">
    <name type="scientific">Sporothrix curviconia</name>
    <dbReference type="NCBI Taxonomy" id="1260050"/>
    <lineage>
        <taxon>Eukaryota</taxon>
        <taxon>Fungi</taxon>
        <taxon>Dikarya</taxon>
        <taxon>Ascomycota</taxon>
        <taxon>Pezizomycotina</taxon>
        <taxon>Sordariomycetes</taxon>
        <taxon>Sordariomycetidae</taxon>
        <taxon>Ophiostomatales</taxon>
        <taxon>Ophiostomataceae</taxon>
        <taxon>Sporothrix</taxon>
    </lineage>
</organism>
<evidence type="ECO:0000256" key="1">
    <source>
        <dbReference type="ARBA" id="ARBA00004141"/>
    </source>
</evidence>
<dbReference type="Proteomes" id="UP001642405">
    <property type="component" value="Unassembled WGS sequence"/>
</dbReference>
<evidence type="ECO:0000313" key="10">
    <source>
        <dbReference type="Proteomes" id="UP001642405"/>
    </source>
</evidence>
<comment type="subcellular location">
    <subcellularLocation>
        <location evidence="1">Membrane</location>
        <topology evidence="1">Multi-pass membrane protein</topology>
    </subcellularLocation>
</comment>
<feature type="domain" description="DUF3955" evidence="8">
    <location>
        <begin position="48"/>
        <end position="103"/>
    </location>
</feature>
<dbReference type="InterPro" id="IPR037185">
    <property type="entry name" value="EmrE-like"/>
</dbReference>
<sequence length="539" mass="57992">MASDALPAGAGLDRVQSNSPLLGTPAPAPMTTGFRASIGLAGVGRRSLGIAMLMTTVFLWTASNFFASFIFADNTYSKPFFMVYLNTSVFALSLIPMVLRYVRKHGVRHARRALFVLLGEMREDVRDQISALRRRWRKAARKGGDGANRKLLNEGEGADGVRRRLRGTPSTGLLRNDQDSGYSSYPPMENEAGGSGAGISADRDAATAERLLGGGDSHGHGHGHGLDDGDDDDDDYYDDTASLDADLEAAGAVAAANVPPPGMSASMIIAAAGRYDKLNFRQTTWLSLEFSMLWFSANYLAAACLEHTSVASATIFTSLSSMFTLLFCAAFGVEPFTLRKLLGVVASVVGIALVSSIDLSGKSDENRGAFPHKSPGEIAVGDAMALLSAVVYGAYVTVMKQRVGHEDRVSMPLFFGLVGLFNVLLLWPGFFVLHWTGLETFALPPTEQVWTIILLNSVSSFASDMTWAYAMLLTTPLVVTVGLSLTIPLSLVGEMFQYNRYASGLYWVGALVVVLSFLFVNHESHEPDESLLEDGAAEH</sequence>
<gene>
    <name evidence="9" type="ORF">SCUCBS95973_005335</name>
</gene>
<feature type="domain" description="EamA" evidence="7">
    <location>
        <begin position="267"/>
        <end position="355"/>
    </location>
</feature>
<feature type="transmembrane region" description="Helical" evidence="6">
    <location>
        <begin position="467"/>
        <end position="492"/>
    </location>
</feature>
<accession>A0ABP0BWD5</accession>
<feature type="region of interest" description="Disordered" evidence="5">
    <location>
        <begin position="145"/>
        <end position="238"/>
    </location>
</feature>
<name>A0ABP0BWD5_9PEZI</name>
<feature type="transmembrane region" description="Helical" evidence="6">
    <location>
        <begin position="504"/>
        <end position="522"/>
    </location>
</feature>
<feature type="transmembrane region" description="Helical" evidence="6">
    <location>
        <begin position="48"/>
        <end position="71"/>
    </location>
</feature>
<dbReference type="InterPro" id="IPR000620">
    <property type="entry name" value="EamA_dom"/>
</dbReference>
<feature type="compositionally biased region" description="Polar residues" evidence="5">
    <location>
        <begin position="168"/>
        <end position="183"/>
    </location>
</feature>
<feature type="transmembrane region" description="Helical" evidence="6">
    <location>
        <begin position="411"/>
        <end position="435"/>
    </location>
</feature>
<evidence type="ECO:0000259" key="8">
    <source>
        <dbReference type="Pfam" id="PF13127"/>
    </source>
</evidence>
<evidence type="ECO:0000259" key="7">
    <source>
        <dbReference type="Pfam" id="PF00892"/>
    </source>
</evidence>
<comment type="caution">
    <text evidence="9">The sequence shown here is derived from an EMBL/GenBank/DDBJ whole genome shotgun (WGS) entry which is preliminary data.</text>
</comment>
<evidence type="ECO:0000256" key="6">
    <source>
        <dbReference type="SAM" id="Phobius"/>
    </source>
</evidence>
<feature type="transmembrane region" description="Helical" evidence="6">
    <location>
        <begin position="379"/>
        <end position="399"/>
    </location>
</feature>
<dbReference type="Pfam" id="PF13127">
    <property type="entry name" value="DUF3955"/>
    <property type="match status" value="1"/>
</dbReference>
<evidence type="ECO:0000256" key="2">
    <source>
        <dbReference type="ARBA" id="ARBA00022692"/>
    </source>
</evidence>
<dbReference type="Pfam" id="PF00892">
    <property type="entry name" value="EamA"/>
    <property type="match status" value="1"/>
</dbReference>
<evidence type="ECO:0000256" key="4">
    <source>
        <dbReference type="ARBA" id="ARBA00023136"/>
    </source>
</evidence>
<dbReference type="SUPFAM" id="SSF103481">
    <property type="entry name" value="Multidrug resistance efflux transporter EmrE"/>
    <property type="match status" value="1"/>
</dbReference>
<dbReference type="PANTHER" id="PTHR23051:SF0">
    <property type="entry name" value="SOLUTE CARRIER FAMILY 35 MEMBER F5"/>
    <property type="match status" value="1"/>
</dbReference>
<keyword evidence="10" id="KW-1185">Reference proteome</keyword>
<evidence type="ECO:0008006" key="11">
    <source>
        <dbReference type="Google" id="ProtNLM"/>
    </source>
</evidence>
<feature type="compositionally biased region" description="Acidic residues" evidence="5">
    <location>
        <begin position="228"/>
        <end position="238"/>
    </location>
</feature>
<protein>
    <recommendedName>
        <fullName evidence="11">EamA domain-containing protein</fullName>
    </recommendedName>
</protein>
<dbReference type="PANTHER" id="PTHR23051">
    <property type="entry name" value="SOLUTE CARRIER FAMILY 35, MEMBER F5"/>
    <property type="match status" value="1"/>
</dbReference>
<proteinExistence type="predicted"/>
<keyword evidence="3 6" id="KW-1133">Transmembrane helix</keyword>
<evidence type="ECO:0000256" key="3">
    <source>
        <dbReference type="ARBA" id="ARBA00022989"/>
    </source>
</evidence>
<dbReference type="EMBL" id="CAWUHB010000029">
    <property type="protein sequence ID" value="CAK7223901.1"/>
    <property type="molecule type" value="Genomic_DNA"/>
</dbReference>
<keyword evidence="2 6" id="KW-0812">Transmembrane</keyword>
<feature type="transmembrane region" description="Helical" evidence="6">
    <location>
        <begin position="83"/>
        <end position="102"/>
    </location>
</feature>
<evidence type="ECO:0000313" key="9">
    <source>
        <dbReference type="EMBL" id="CAK7223901.1"/>
    </source>
</evidence>
<evidence type="ECO:0000256" key="5">
    <source>
        <dbReference type="SAM" id="MobiDB-lite"/>
    </source>
</evidence>